<dbReference type="InterPro" id="IPR011990">
    <property type="entry name" value="TPR-like_helical_dom_sf"/>
</dbReference>
<dbReference type="Gene3D" id="1.25.40.390">
    <property type="match status" value="1"/>
</dbReference>
<accession>A0A1H3P9Z9</accession>
<comment type="subcellular location">
    <subcellularLocation>
        <location evidence="1">Cell outer membrane</location>
    </subcellularLocation>
</comment>
<dbReference type="Pfam" id="PF07980">
    <property type="entry name" value="SusD_RagB"/>
    <property type="match status" value="1"/>
</dbReference>
<evidence type="ECO:0000256" key="6">
    <source>
        <dbReference type="SAM" id="SignalP"/>
    </source>
</evidence>
<evidence type="ECO:0000256" key="5">
    <source>
        <dbReference type="ARBA" id="ARBA00023237"/>
    </source>
</evidence>
<feature type="signal peptide" evidence="6">
    <location>
        <begin position="1"/>
        <end position="20"/>
    </location>
</feature>
<comment type="similarity">
    <text evidence="2">Belongs to the SusD family.</text>
</comment>
<reference evidence="8 9" key="1">
    <citation type="submission" date="2016-10" db="EMBL/GenBank/DDBJ databases">
        <authorList>
            <person name="Varghese N."/>
            <person name="Submissions S."/>
        </authorList>
    </citation>
    <scope>NUCLEOTIDE SEQUENCE [LARGE SCALE GENOMIC DNA]</scope>
    <source>
        <strain evidence="8 9">DSM 17997</strain>
    </source>
</reference>
<evidence type="ECO:0000313" key="9">
    <source>
        <dbReference type="Proteomes" id="UP000199663"/>
    </source>
</evidence>
<dbReference type="Proteomes" id="UP000199663">
    <property type="component" value="Unassembled WGS sequence"/>
</dbReference>
<keyword evidence="3 6" id="KW-0732">Signal</keyword>
<evidence type="ECO:0000256" key="1">
    <source>
        <dbReference type="ARBA" id="ARBA00004442"/>
    </source>
</evidence>
<organism evidence="8 9">
    <name type="scientific">Rhodonellum ikkaensis</name>
    <dbReference type="NCBI Taxonomy" id="336829"/>
    <lineage>
        <taxon>Bacteria</taxon>
        <taxon>Pseudomonadati</taxon>
        <taxon>Bacteroidota</taxon>
        <taxon>Cytophagia</taxon>
        <taxon>Cytophagales</taxon>
        <taxon>Cytophagaceae</taxon>
        <taxon>Rhodonellum</taxon>
    </lineage>
</organism>
<dbReference type="RefSeq" id="WP_019598059.1">
    <property type="nucleotide sequence ID" value="NZ_FNQC01000004.1"/>
</dbReference>
<dbReference type="InterPro" id="IPR012944">
    <property type="entry name" value="SusD_RagB_dom"/>
</dbReference>
<sequence>MKRININIAIAILLASVVLSCNPLDLDQIDDPNNPSVSSVTNNASKEQIQFLLTGLESRHRGYVTNISQAWNTFGRETWYLNASDPRFQTDWLGQAGRVPDRSYFGFGNTGGGSWAAPYQAIKQADVLVTSAENASVLTDAERRAVSGFAKMIQGFQFMIPANFVYQNGIRIDVKDPLNPGPFVGYEAAMDHVKSLLDQADQELSSAGTGNFPFRLTPGFSGFNTVEGIRQVNKAITARANAYRADWQGVLTALDGSFINLTGNLNAGPSHPYNGPPDAFNPLFYVPNAAINTIVVVHPSVLDDATPGDLRVARKFLQRTTAVTITTDATPLVGTHQDARWASNTTPIPFIKNEELILLKAEAHANLNQTAQAVEAINIIRSAAGIGVYSGSTAQAALIDEILYQRRYSLWAEPWGHRWIDARRYNKLNEIPTSYDQGTIFTQFPHPQAELSWDQYVGN</sequence>
<keyword evidence="9" id="KW-1185">Reference proteome</keyword>
<dbReference type="SUPFAM" id="SSF48452">
    <property type="entry name" value="TPR-like"/>
    <property type="match status" value="1"/>
</dbReference>
<dbReference type="PROSITE" id="PS51257">
    <property type="entry name" value="PROKAR_LIPOPROTEIN"/>
    <property type="match status" value="1"/>
</dbReference>
<evidence type="ECO:0000256" key="3">
    <source>
        <dbReference type="ARBA" id="ARBA00022729"/>
    </source>
</evidence>
<keyword evidence="5" id="KW-0998">Cell outer membrane</keyword>
<protein>
    <submittedName>
        <fullName evidence="8">RagB/SusD domain-containing protein</fullName>
    </submittedName>
</protein>
<name>A0A1H3P9Z9_9BACT</name>
<feature type="chain" id="PRO_5045547344" evidence="6">
    <location>
        <begin position="21"/>
        <end position="459"/>
    </location>
</feature>
<feature type="domain" description="RagB/SusD" evidence="7">
    <location>
        <begin position="354"/>
        <end position="431"/>
    </location>
</feature>
<evidence type="ECO:0000259" key="7">
    <source>
        <dbReference type="Pfam" id="PF07980"/>
    </source>
</evidence>
<evidence type="ECO:0000313" key="8">
    <source>
        <dbReference type="EMBL" id="SDY97952.1"/>
    </source>
</evidence>
<proteinExistence type="inferred from homology"/>
<evidence type="ECO:0000256" key="4">
    <source>
        <dbReference type="ARBA" id="ARBA00023136"/>
    </source>
</evidence>
<dbReference type="CDD" id="cd08977">
    <property type="entry name" value="SusD"/>
    <property type="match status" value="1"/>
</dbReference>
<gene>
    <name evidence="8" type="ORF">SAMN05444412_104151</name>
</gene>
<evidence type="ECO:0000256" key="2">
    <source>
        <dbReference type="ARBA" id="ARBA00006275"/>
    </source>
</evidence>
<comment type="caution">
    <text evidence="8">The sequence shown here is derived from an EMBL/GenBank/DDBJ whole genome shotgun (WGS) entry which is preliminary data.</text>
</comment>
<dbReference type="EMBL" id="FNQC01000004">
    <property type="protein sequence ID" value="SDY97952.1"/>
    <property type="molecule type" value="Genomic_DNA"/>
</dbReference>
<keyword evidence="4" id="KW-0472">Membrane</keyword>